<comment type="caution">
    <text evidence="2">The sequence shown here is derived from an EMBL/GenBank/DDBJ whole genome shotgun (WGS) entry which is preliminary data.</text>
</comment>
<name>A0A0F3MKL2_9RICK</name>
<evidence type="ECO:0000313" key="3">
    <source>
        <dbReference type="Proteomes" id="UP000033616"/>
    </source>
</evidence>
<keyword evidence="1" id="KW-0040">ANK repeat</keyword>
<sequence>MPLDSDSNTALHLAAKYQKTEIVNLLLSYNANVALKNNHEDTPLHFAVNNKDAEVVEQMLQNHTSSAAINSQNTYGLTPLHLICKRPVVGSDKDLTGLMNTAQIKIG</sequence>
<dbReference type="InterPro" id="IPR036770">
    <property type="entry name" value="Ankyrin_rpt-contain_sf"/>
</dbReference>
<evidence type="ECO:0000256" key="1">
    <source>
        <dbReference type="PROSITE-ProRule" id="PRU00023"/>
    </source>
</evidence>
<dbReference type="Gene3D" id="1.25.40.20">
    <property type="entry name" value="Ankyrin repeat-containing domain"/>
    <property type="match status" value="2"/>
</dbReference>
<keyword evidence="3" id="KW-1185">Reference proteome</keyword>
<organism evidence="2 3">
    <name type="scientific">Orientia chuto str. Dubai</name>
    <dbReference type="NCBI Taxonomy" id="1359168"/>
    <lineage>
        <taxon>Bacteria</taxon>
        <taxon>Pseudomonadati</taxon>
        <taxon>Pseudomonadota</taxon>
        <taxon>Alphaproteobacteria</taxon>
        <taxon>Rickettsiales</taxon>
        <taxon>Rickettsiaceae</taxon>
        <taxon>Rickettsieae</taxon>
        <taxon>Orientia</taxon>
    </lineage>
</organism>
<reference evidence="2 3" key="1">
    <citation type="submission" date="2015-02" db="EMBL/GenBank/DDBJ databases">
        <title>Genome Sequencing of Rickettsiales.</title>
        <authorList>
            <person name="Daugherty S.C."/>
            <person name="Su Q."/>
            <person name="Abolude K."/>
            <person name="Beier-Sexton M."/>
            <person name="Carlyon J.A."/>
            <person name="Carter R."/>
            <person name="Day N.P."/>
            <person name="Dumler S.J."/>
            <person name="Dyachenko V."/>
            <person name="Godinez A."/>
            <person name="Kurtti T.J."/>
            <person name="Lichay M."/>
            <person name="Mullins K.E."/>
            <person name="Ott S."/>
            <person name="Pappas-Brown V."/>
            <person name="Paris D.H."/>
            <person name="Patel P."/>
            <person name="Richards A.L."/>
            <person name="Sadzewicz L."/>
            <person name="Sears K."/>
            <person name="Seidman D."/>
            <person name="Sengamalay N."/>
            <person name="Stenos J."/>
            <person name="Tallon L.J."/>
            <person name="Vincent G."/>
            <person name="Fraser C.M."/>
            <person name="Munderloh U."/>
            <person name="Dunning-Hotopp J.C."/>
        </authorList>
    </citation>
    <scope>NUCLEOTIDE SEQUENCE [LARGE SCALE GENOMIC DNA]</scope>
    <source>
        <strain evidence="2 3">Fuller</strain>
    </source>
</reference>
<protein>
    <submittedName>
        <fullName evidence="2">Ankyrin repeat family protein</fullName>
    </submittedName>
</protein>
<dbReference type="STRING" id="1359168.OCHUTO_0567"/>
<dbReference type="SMART" id="SM00248">
    <property type="entry name" value="ANK"/>
    <property type="match status" value="2"/>
</dbReference>
<feature type="repeat" description="ANK" evidence="1">
    <location>
        <begin position="6"/>
        <end position="38"/>
    </location>
</feature>
<dbReference type="SUPFAM" id="SSF48403">
    <property type="entry name" value="Ankyrin repeat"/>
    <property type="match status" value="1"/>
</dbReference>
<feature type="repeat" description="ANK" evidence="1">
    <location>
        <begin position="39"/>
        <end position="71"/>
    </location>
</feature>
<gene>
    <name evidence="2" type="ORF">OCHUTO_0567</name>
</gene>
<dbReference type="EMBL" id="LANP01000012">
    <property type="protein sequence ID" value="KJV56176.1"/>
    <property type="molecule type" value="Genomic_DNA"/>
</dbReference>
<dbReference type="AlphaFoldDB" id="A0A0F3MKL2"/>
<dbReference type="PATRIC" id="fig|1359168.3.peg.158"/>
<evidence type="ECO:0000313" key="2">
    <source>
        <dbReference type="EMBL" id="KJV56176.1"/>
    </source>
</evidence>
<dbReference type="PROSITE" id="PS50088">
    <property type="entry name" value="ANK_REPEAT"/>
    <property type="match status" value="2"/>
</dbReference>
<accession>A0A0F3MKL2</accession>
<dbReference type="Pfam" id="PF12796">
    <property type="entry name" value="Ank_2"/>
    <property type="match status" value="1"/>
</dbReference>
<proteinExistence type="predicted"/>
<dbReference type="Proteomes" id="UP000033616">
    <property type="component" value="Unassembled WGS sequence"/>
</dbReference>
<dbReference type="PROSITE" id="PS50297">
    <property type="entry name" value="ANK_REP_REGION"/>
    <property type="match status" value="1"/>
</dbReference>
<dbReference type="PANTHER" id="PTHR24118:SF99">
    <property type="entry name" value="POTE ANKYRIN DOMAIN FAMILY MEMBER 3C-RELATED"/>
    <property type="match status" value="1"/>
</dbReference>
<dbReference type="OrthoDB" id="7543342at2"/>
<dbReference type="InterPro" id="IPR002110">
    <property type="entry name" value="Ankyrin_rpt"/>
</dbReference>
<dbReference type="RefSeq" id="WP_045797253.1">
    <property type="nucleotide sequence ID" value="NZ_LANP01000012.1"/>
</dbReference>
<dbReference type="PANTHER" id="PTHR24118">
    <property type="entry name" value="POTE ANKYRIN DOMAIN"/>
    <property type="match status" value="1"/>
</dbReference>